<evidence type="ECO:0000256" key="7">
    <source>
        <dbReference type="ARBA" id="ARBA00023065"/>
    </source>
</evidence>
<dbReference type="PATRIC" id="fig|1121307.3.peg.429"/>
<comment type="similarity">
    <text evidence="9">Belongs to the Ca(2+):cation antiporter (CaCA) (TC 2.A.19) family.</text>
</comment>
<dbReference type="PANTHER" id="PTHR31503:SF22">
    <property type="entry name" value="VACUOLAR CALCIUM ION TRANSPORTER"/>
    <property type="match status" value="1"/>
</dbReference>
<feature type="transmembrane region" description="Helical" evidence="9">
    <location>
        <begin position="151"/>
        <end position="175"/>
    </location>
</feature>
<dbReference type="EMBL" id="LFVU01000028">
    <property type="protein sequence ID" value="KMT20834.1"/>
    <property type="molecule type" value="Genomic_DNA"/>
</dbReference>
<keyword evidence="9" id="KW-0050">Antiport</keyword>
<dbReference type="GO" id="GO:0012505">
    <property type="term" value="C:endomembrane system"/>
    <property type="evidence" value="ECO:0007669"/>
    <property type="project" value="UniProtKB-SubCell"/>
</dbReference>
<dbReference type="GO" id="GO:0006874">
    <property type="term" value="P:intracellular calcium ion homeostasis"/>
    <property type="evidence" value="ECO:0007669"/>
    <property type="project" value="TreeGrafter"/>
</dbReference>
<dbReference type="RefSeq" id="WP_048571237.1">
    <property type="nucleotide sequence ID" value="NZ_LFVU01000028.1"/>
</dbReference>
<feature type="transmembrane region" description="Helical" evidence="9">
    <location>
        <begin position="230"/>
        <end position="257"/>
    </location>
</feature>
<feature type="transmembrane region" description="Helical" evidence="9">
    <location>
        <begin position="123"/>
        <end position="145"/>
    </location>
</feature>
<reference evidence="11 12" key="1">
    <citation type="submission" date="2015-06" db="EMBL/GenBank/DDBJ databases">
        <title>Draft genome sequence of the purine-degrading Clostridium cylindrosporum HC-1 (DSM 605).</title>
        <authorList>
            <person name="Poehlein A."/>
            <person name="Schiel-Bengelsdorf B."/>
            <person name="Bengelsdorf F."/>
            <person name="Daniel R."/>
            <person name="Duerre P."/>
        </authorList>
    </citation>
    <scope>NUCLEOTIDE SEQUENCE [LARGE SCALE GENOMIC DNA]</scope>
    <source>
        <strain evidence="11 12">DSM 605</strain>
    </source>
</reference>
<feature type="domain" description="Sodium/calcium exchanger membrane region" evidence="10">
    <location>
        <begin position="23"/>
        <end position="174"/>
    </location>
</feature>
<feature type="transmembrane region" description="Helical" evidence="9">
    <location>
        <begin position="88"/>
        <end position="111"/>
    </location>
</feature>
<feature type="transmembrane region" description="Helical" evidence="9">
    <location>
        <begin position="199"/>
        <end position="218"/>
    </location>
</feature>
<keyword evidence="4 9" id="KW-0812">Transmembrane</keyword>
<comment type="function">
    <text evidence="9">Ca(+)/H(+) antiporter that extrudes calcium in exchange for external protons.</text>
</comment>
<dbReference type="AlphaFoldDB" id="A0A0J8D904"/>
<feature type="transmembrane region" description="Helical" evidence="9">
    <location>
        <begin position="324"/>
        <end position="343"/>
    </location>
</feature>
<dbReference type="InterPro" id="IPR004837">
    <property type="entry name" value="NaCa_Exmemb"/>
</dbReference>
<proteinExistence type="inferred from homology"/>
<keyword evidence="8 9" id="KW-0472">Membrane</keyword>
<keyword evidence="6 9" id="KW-1133">Transmembrane helix</keyword>
<keyword evidence="2 9" id="KW-0813">Transport</keyword>
<evidence type="ECO:0000259" key="10">
    <source>
        <dbReference type="Pfam" id="PF01699"/>
    </source>
</evidence>
<evidence type="ECO:0000256" key="3">
    <source>
        <dbReference type="ARBA" id="ARBA00022568"/>
    </source>
</evidence>
<feature type="transmembrane region" description="Helical" evidence="9">
    <location>
        <begin position="269"/>
        <end position="290"/>
    </location>
</feature>
<evidence type="ECO:0000256" key="1">
    <source>
        <dbReference type="ARBA" id="ARBA00004127"/>
    </source>
</evidence>
<comment type="caution">
    <text evidence="11">The sequence shown here is derived from an EMBL/GenBank/DDBJ whole genome shotgun (WGS) entry which is preliminary data.</text>
</comment>
<comment type="caution">
    <text evidence="9">Lacks conserved residue(s) required for the propagation of feature annotation.</text>
</comment>
<protein>
    <recommendedName>
        <fullName evidence="9">Ca(2+)/H(+) antiporter</fullName>
    </recommendedName>
</protein>
<keyword evidence="12" id="KW-1185">Reference proteome</keyword>
<dbReference type="PANTHER" id="PTHR31503">
    <property type="entry name" value="VACUOLAR CALCIUM ION TRANSPORTER"/>
    <property type="match status" value="1"/>
</dbReference>
<evidence type="ECO:0000313" key="11">
    <source>
        <dbReference type="EMBL" id="KMT20834.1"/>
    </source>
</evidence>
<keyword evidence="3 9" id="KW-0109">Calcium transport</keyword>
<comment type="subcellular location">
    <subcellularLocation>
        <location evidence="1">Endomembrane system</location>
        <topology evidence="1">Multi-pass membrane protein</topology>
    </subcellularLocation>
</comment>
<evidence type="ECO:0000256" key="9">
    <source>
        <dbReference type="RuleBase" id="RU365028"/>
    </source>
</evidence>
<dbReference type="Gene3D" id="1.20.1420.30">
    <property type="entry name" value="NCX, central ion-binding region"/>
    <property type="match status" value="1"/>
</dbReference>
<evidence type="ECO:0000313" key="12">
    <source>
        <dbReference type="Proteomes" id="UP000036756"/>
    </source>
</evidence>
<dbReference type="GO" id="GO:0015369">
    <property type="term" value="F:calcium:proton antiporter activity"/>
    <property type="evidence" value="ECO:0007669"/>
    <property type="project" value="UniProtKB-UniRule"/>
</dbReference>
<evidence type="ECO:0000256" key="4">
    <source>
        <dbReference type="ARBA" id="ARBA00022692"/>
    </source>
</evidence>
<accession>A0A0J8D904</accession>
<dbReference type="OrthoDB" id="9776105at2"/>
<evidence type="ECO:0000256" key="8">
    <source>
        <dbReference type="ARBA" id="ARBA00023136"/>
    </source>
</evidence>
<dbReference type="Pfam" id="PF01699">
    <property type="entry name" value="Na_Ca_ex"/>
    <property type="match status" value="2"/>
</dbReference>
<dbReference type="InterPro" id="IPR004798">
    <property type="entry name" value="CAX-like"/>
</dbReference>
<sequence length="344" mass="37760">MKSKYLCIFIPISIALYYYEFYIPCFIATFLSIIPLAIILCDYTDKVSSKLGDKVGGIINATTGNLPELLICIFAINSGMFDLVRAGIIGSIIGNMLLVQGISIFAGGIKYKEQTFNRNIARTNFALLFICIIGILVVSICSLALNVSENINSLSIGVSIILIIIYVLGLIFSLVTHKKLFLHDTPSEESPKNVNMKKCIFVFTVIALIMVLQSHILVNTLEYISTTFSISQHFLGIIVVPLIGNIGEYATAIVMALKNKINLCIEISVGSSIQIALLSAPILVIVSMFVGNPLSLVFAAYHILCLIIALLLSFFVFQDGKTYWLEGSIMIAAYVILALGYYFM</sequence>
<gene>
    <name evidence="11" type="ORF">CLCY_1c00680</name>
</gene>
<dbReference type="STRING" id="1121307.CLCY_1c00680"/>
<evidence type="ECO:0000256" key="5">
    <source>
        <dbReference type="ARBA" id="ARBA00022837"/>
    </source>
</evidence>
<dbReference type="Proteomes" id="UP000036756">
    <property type="component" value="Unassembled WGS sequence"/>
</dbReference>
<feature type="transmembrane region" description="Helical" evidence="9">
    <location>
        <begin position="21"/>
        <end position="43"/>
    </location>
</feature>
<keyword evidence="5 9" id="KW-0106">Calcium</keyword>
<feature type="transmembrane region" description="Helical" evidence="9">
    <location>
        <begin position="296"/>
        <end position="317"/>
    </location>
</feature>
<dbReference type="InterPro" id="IPR044880">
    <property type="entry name" value="NCX_ion-bd_dom_sf"/>
</dbReference>
<evidence type="ECO:0000256" key="2">
    <source>
        <dbReference type="ARBA" id="ARBA00022448"/>
    </source>
</evidence>
<organism evidence="11 12">
    <name type="scientific">Clostridium cylindrosporum DSM 605</name>
    <dbReference type="NCBI Taxonomy" id="1121307"/>
    <lineage>
        <taxon>Bacteria</taxon>
        <taxon>Bacillati</taxon>
        <taxon>Bacillota</taxon>
        <taxon>Clostridia</taxon>
        <taxon>Eubacteriales</taxon>
        <taxon>Clostridiaceae</taxon>
        <taxon>Clostridium</taxon>
    </lineage>
</organism>
<dbReference type="NCBIfam" id="TIGR00378">
    <property type="entry name" value="cax"/>
    <property type="match status" value="1"/>
</dbReference>
<evidence type="ECO:0000256" key="6">
    <source>
        <dbReference type="ARBA" id="ARBA00022989"/>
    </source>
</evidence>
<dbReference type="InterPro" id="IPR004713">
    <property type="entry name" value="CaH_exchang"/>
</dbReference>
<keyword evidence="7 9" id="KW-0406">Ion transport</keyword>
<feature type="domain" description="Sodium/calcium exchanger membrane region" evidence="10">
    <location>
        <begin position="200"/>
        <end position="339"/>
    </location>
</feature>
<name>A0A0J8D904_CLOCY</name>
<dbReference type="GO" id="GO:0016020">
    <property type="term" value="C:membrane"/>
    <property type="evidence" value="ECO:0007669"/>
    <property type="project" value="InterPro"/>
</dbReference>